<comment type="caution">
    <text evidence="27">The sequence shown here is derived from an EMBL/GenBank/DDBJ whole genome shotgun (WGS) entry which is preliminary data.</text>
</comment>
<dbReference type="GO" id="GO:0006508">
    <property type="term" value="P:proteolysis"/>
    <property type="evidence" value="ECO:0007669"/>
    <property type="project" value="UniProtKB-KW"/>
</dbReference>
<dbReference type="GO" id="GO:0043605">
    <property type="term" value="P:amide catabolic process"/>
    <property type="evidence" value="ECO:0007669"/>
    <property type="project" value="TreeGrafter"/>
</dbReference>
<comment type="catalytic activity">
    <reaction evidence="22">
        <text>N-(9Z-octadecenoyl)-L-leucine + H2O = L-leucine + (9Z)-octadecenoate</text>
        <dbReference type="Rhea" id="RHEA:51360"/>
        <dbReference type="ChEBI" id="CHEBI:15377"/>
        <dbReference type="ChEBI" id="CHEBI:30823"/>
        <dbReference type="ChEBI" id="CHEBI:57427"/>
        <dbReference type="ChEBI" id="CHEBI:134035"/>
    </reaction>
    <physiologicalReaction direction="left-to-right" evidence="22">
        <dbReference type="Rhea" id="RHEA:51361"/>
    </physiologicalReaction>
    <physiologicalReaction direction="right-to-left" evidence="22">
        <dbReference type="Rhea" id="RHEA:51362"/>
    </physiologicalReaction>
</comment>
<comment type="catalytic activity">
    <reaction evidence="12">
        <text>N-(9Z-octadecenoyl)-L-tyrosine + H2O = L-tyrosine + (9Z)-octadecenoate</text>
        <dbReference type="Rhea" id="RHEA:64184"/>
        <dbReference type="ChEBI" id="CHEBI:15377"/>
        <dbReference type="ChEBI" id="CHEBI:30823"/>
        <dbReference type="ChEBI" id="CHEBI:58315"/>
        <dbReference type="ChEBI" id="CHEBI:149734"/>
    </reaction>
    <physiologicalReaction direction="left-to-right" evidence="12">
        <dbReference type="Rhea" id="RHEA:64185"/>
    </physiologicalReaction>
</comment>
<evidence type="ECO:0000256" key="22">
    <source>
        <dbReference type="ARBA" id="ARBA00048827"/>
    </source>
</evidence>
<evidence type="ECO:0000256" key="17">
    <source>
        <dbReference type="ARBA" id="ARBA00048402"/>
    </source>
</evidence>
<evidence type="ECO:0000256" key="10">
    <source>
        <dbReference type="ARBA" id="ARBA00047567"/>
    </source>
</evidence>
<evidence type="ECO:0000256" key="7">
    <source>
        <dbReference type="ARBA" id="ARBA00034698"/>
    </source>
</evidence>
<comment type="catalytic activity">
    <reaction evidence="14">
        <text>N-hexadecanoyl-L-phenylalanine + H2O = hexadecanoate + L-phenylalanine</text>
        <dbReference type="Rhea" id="RHEA:64124"/>
        <dbReference type="ChEBI" id="CHEBI:7896"/>
        <dbReference type="ChEBI" id="CHEBI:15377"/>
        <dbReference type="ChEBI" id="CHEBI:58095"/>
        <dbReference type="ChEBI" id="CHEBI:149699"/>
    </reaction>
    <physiologicalReaction direction="left-to-right" evidence="14">
        <dbReference type="Rhea" id="RHEA:64125"/>
    </physiologicalReaction>
</comment>
<evidence type="ECO:0000256" key="21">
    <source>
        <dbReference type="ARBA" id="ARBA00048822"/>
    </source>
</evidence>
<comment type="similarity">
    <text evidence="2">Belongs to the peptidase M20A family.</text>
</comment>
<dbReference type="PANTHER" id="PTHR45962">
    <property type="entry name" value="N-FATTY-ACYL-AMINO ACID SYNTHASE/HYDROLASE PM20D1"/>
    <property type="match status" value="1"/>
</dbReference>
<evidence type="ECO:0000256" key="25">
    <source>
        <dbReference type="ARBA" id="ARBA00049100"/>
    </source>
</evidence>
<organism evidence="27 28">
    <name type="scientific">Polypterus senegalus</name>
    <name type="common">Senegal bichir</name>
    <dbReference type="NCBI Taxonomy" id="55291"/>
    <lineage>
        <taxon>Eukaryota</taxon>
        <taxon>Metazoa</taxon>
        <taxon>Chordata</taxon>
        <taxon>Craniata</taxon>
        <taxon>Vertebrata</taxon>
        <taxon>Euteleostomi</taxon>
        <taxon>Actinopterygii</taxon>
        <taxon>Polypteriformes</taxon>
        <taxon>Polypteridae</taxon>
        <taxon>Polypterus</taxon>
    </lineage>
</organism>
<comment type="catalytic activity">
    <reaction evidence="21">
        <text>N-(9Z-octadecenoyl)-L-tryptophan + H2O = L-tryptophan + (9Z)-octadecenoate</text>
        <dbReference type="Rhea" id="RHEA:64176"/>
        <dbReference type="ChEBI" id="CHEBI:15377"/>
        <dbReference type="ChEBI" id="CHEBI:30823"/>
        <dbReference type="ChEBI" id="CHEBI:57912"/>
        <dbReference type="ChEBI" id="CHEBI:149733"/>
    </reaction>
    <physiologicalReaction direction="left-to-right" evidence="21">
        <dbReference type="Rhea" id="RHEA:64177"/>
    </physiologicalReaction>
</comment>
<evidence type="ECO:0000256" key="18">
    <source>
        <dbReference type="ARBA" id="ARBA00048579"/>
    </source>
</evidence>
<dbReference type="Gene3D" id="3.40.630.10">
    <property type="entry name" value="Zn peptidases"/>
    <property type="match status" value="1"/>
</dbReference>
<dbReference type="GO" id="GO:0008233">
    <property type="term" value="F:peptidase activity"/>
    <property type="evidence" value="ECO:0007669"/>
    <property type="project" value="UniProtKB-KW"/>
</dbReference>
<comment type="pathway">
    <text evidence="7">Amino-acid metabolism.</text>
</comment>
<dbReference type="SUPFAM" id="SSF53187">
    <property type="entry name" value="Zn-dependent exopeptidases"/>
    <property type="match status" value="1"/>
</dbReference>
<evidence type="ECO:0000256" key="2">
    <source>
        <dbReference type="ARBA" id="ARBA00006247"/>
    </source>
</evidence>
<evidence type="ECO:0000256" key="8">
    <source>
        <dbReference type="ARBA" id="ARBA00046147"/>
    </source>
</evidence>
<evidence type="ECO:0000256" key="16">
    <source>
        <dbReference type="ARBA" id="ARBA00048380"/>
    </source>
</evidence>
<dbReference type="InterPro" id="IPR002933">
    <property type="entry name" value="Peptidase_M20"/>
</dbReference>
<gene>
    <name evidence="27" type="primary">Pm20d1.2_1</name>
    <name evidence="27" type="ORF">GTO96_0015298</name>
</gene>
<comment type="catalytic activity">
    <reaction evidence="15">
        <text>N-(9Z-octadecenoyl)-L-methionine + H2O = (9Z)-octadecenoate + L-methionine</text>
        <dbReference type="Rhea" id="RHEA:64144"/>
        <dbReference type="ChEBI" id="CHEBI:15377"/>
        <dbReference type="ChEBI" id="CHEBI:30823"/>
        <dbReference type="ChEBI" id="CHEBI:57844"/>
        <dbReference type="ChEBI" id="CHEBI:149732"/>
    </reaction>
    <physiologicalReaction direction="left-to-right" evidence="15">
        <dbReference type="Rhea" id="RHEA:64145"/>
    </physiologicalReaction>
</comment>
<evidence type="ECO:0000256" key="19">
    <source>
        <dbReference type="ARBA" id="ARBA00048597"/>
    </source>
</evidence>
<comment type="catalytic activity">
    <reaction evidence="25">
        <text>N-(5Z,8Z,11Z,14Z-eicosatetraenoyl)-L-serine + H2O = (5Z,8Z,11Z,14Z)-eicosatetraenoate + L-serine</text>
        <dbReference type="Rhea" id="RHEA:64116"/>
        <dbReference type="ChEBI" id="CHEBI:15377"/>
        <dbReference type="ChEBI" id="CHEBI:32395"/>
        <dbReference type="ChEBI" id="CHEBI:33384"/>
        <dbReference type="ChEBI" id="CHEBI:149697"/>
    </reaction>
    <physiologicalReaction direction="left-to-right" evidence="25">
        <dbReference type="Rhea" id="RHEA:64117"/>
    </physiologicalReaction>
    <physiologicalReaction direction="right-to-left" evidence="25">
        <dbReference type="Rhea" id="RHEA:64118"/>
    </physiologicalReaction>
</comment>
<comment type="catalytic activity">
    <reaction evidence="26">
        <text>N-(9Z-octadecenoyl)-L-lysine + H2O = L-lysine + (9Z)-octadecenoate</text>
        <dbReference type="Rhea" id="RHEA:64192"/>
        <dbReference type="ChEBI" id="CHEBI:15377"/>
        <dbReference type="ChEBI" id="CHEBI:30823"/>
        <dbReference type="ChEBI" id="CHEBI:32551"/>
        <dbReference type="ChEBI" id="CHEBI:149731"/>
    </reaction>
    <physiologicalReaction direction="left-to-right" evidence="26">
        <dbReference type="Rhea" id="RHEA:64193"/>
    </physiologicalReaction>
</comment>
<name>A0A8X7XHA5_POLSE</name>
<comment type="catalytic activity">
    <reaction evidence="11">
        <text>N-octadecanoyl-L-phenylalanine + H2O = octadecanoate + L-phenylalanine</text>
        <dbReference type="Rhea" id="RHEA:64128"/>
        <dbReference type="ChEBI" id="CHEBI:15377"/>
        <dbReference type="ChEBI" id="CHEBI:25629"/>
        <dbReference type="ChEBI" id="CHEBI:58095"/>
        <dbReference type="ChEBI" id="CHEBI:149700"/>
    </reaction>
    <physiologicalReaction direction="left-to-right" evidence="11">
        <dbReference type="Rhea" id="RHEA:64129"/>
    </physiologicalReaction>
</comment>
<accession>A0A8X7XHA5</accession>
<dbReference type="InterPro" id="IPR047177">
    <property type="entry name" value="Pept_M20A"/>
</dbReference>
<dbReference type="Pfam" id="PF01546">
    <property type="entry name" value="Peptidase_M20"/>
    <property type="match status" value="1"/>
</dbReference>
<comment type="catalytic activity">
    <reaction evidence="9">
        <text>(9Z)-octadecenoate + glycine = N-(9Z-octadecenoyl)glycine + H2O</text>
        <dbReference type="Rhea" id="RHEA:51316"/>
        <dbReference type="ChEBI" id="CHEBI:15377"/>
        <dbReference type="ChEBI" id="CHEBI:30823"/>
        <dbReference type="ChEBI" id="CHEBI:57305"/>
        <dbReference type="ChEBI" id="CHEBI:133992"/>
    </reaction>
    <physiologicalReaction direction="right-to-left" evidence="9">
        <dbReference type="Rhea" id="RHEA:51318"/>
    </physiologicalReaction>
</comment>
<feature type="non-terminal residue" evidence="27">
    <location>
        <position position="194"/>
    </location>
</feature>
<keyword evidence="4" id="KW-0479">Metal-binding</keyword>
<dbReference type="GO" id="GO:0006520">
    <property type="term" value="P:amino acid metabolic process"/>
    <property type="evidence" value="ECO:0007669"/>
    <property type="project" value="TreeGrafter"/>
</dbReference>
<evidence type="ECO:0000256" key="5">
    <source>
        <dbReference type="ARBA" id="ARBA00022801"/>
    </source>
</evidence>
<sequence length="194" mass="20952">MVSRCIACARVVKLAAWGLLLGTVLALVVAAVRTFTFEVGEDLRLSAWEKRDVLPGTFSPQEKAEFLRSFKAFPVVFSSSLVQHEIVSDYSHLFKVSGSDPTLQPYMIISHIDVVPAPSDGWDAPPFSAQEINGFIYGRGTLDNKQSLMVNGLNGAKNIAALLKSRGVKLSFILDEGMAVLDGIIKGLQGPAAM</sequence>
<evidence type="ECO:0000256" key="14">
    <source>
        <dbReference type="ARBA" id="ARBA00047879"/>
    </source>
</evidence>
<reference evidence="27 28" key="1">
    <citation type="journal article" date="2021" name="Cell">
        <title>Tracing the genetic footprints of vertebrate landing in non-teleost ray-finned fishes.</title>
        <authorList>
            <person name="Bi X."/>
            <person name="Wang K."/>
            <person name="Yang L."/>
            <person name="Pan H."/>
            <person name="Jiang H."/>
            <person name="Wei Q."/>
            <person name="Fang M."/>
            <person name="Yu H."/>
            <person name="Zhu C."/>
            <person name="Cai Y."/>
            <person name="He Y."/>
            <person name="Gan X."/>
            <person name="Zeng H."/>
            <person name="Yu D."/>
            <person name="Zhu Y."/>
            <person name="Jiang H."/>
            <person name="Qiu Q."/>
            <person name="Yang H."/>
            <person name="Zhang Y.E."/>
            <person name="Wang W."/>
            <person name="Zhu M."/>
            <person name="He S."/>
            <person name="Zhang G."/>
        </authorList>
    </citation>
    <scope>NUCLEOTIDE SEQUENCE [LARGE SCALE GENOMIC DNA]</scope>
    <source>
        <strain evidence="27">Bchr_013</strain>
    </source>
</reference>
<keyword evidence="5 27" id="KW-0378">Hydrolase</keyword>
<comment type="catalytic activity">
    <reaction evidence="16">
        <text>N-(9Z-octadecenoyl)-L-asparagine + H2O = L-asparagine + (9Z)-octadecenoate</text>
        <dbReference type="Rhea" id="RHEA:64136"/>
        <dbReference type="ChEBI" id="CHEBI:15377"/>
        <dbReference type="ChEBI" id="CHEBI:30823"/>
        <dbReference type="ChEBI" id="CHEBI:58048"/>
        <dbReference type="ChEBI" id="CHEBI:149730"/>
    </reaction>
    <physiologicalReaction direction="left-to-right" evidence="16">
        <dbReference type="Rhea" id="RHEA:64137"/>
    </physiologicalReaction>
</comment>
<comment type="function">
    <text evidence="8">Secreted enzyme that regulates the endogenous N-fatty acyl amino acid (NAAs) tissue and circulating levels by functioning as a bidirectional NAA synthase/hydrolase. It condenses free fatty acids and free amino acids to generate NAAs and bidirectionally catalyzes the reverse hydrolysis reaction. Some of these NAAs stimulate oxidative metabolism via mitochondrial uncoupling, increasing energy expenditure in a UPC1-independent manner. Thereby, this secreted protein may indirectly regulate whole body energy expenditure. PM20D1 circulates in tight association with both low- and high-density (LDL and HDL,respectively) lipoprotein particles.</text>
</comment>
<evidence type="ECO:0000256" key="24">
    <source>
        <dbReference type="ARBA" id="ARBA00048879"/>
    </source>
</evidence>
<evidence type="ECO:0000256" key="15">
    <source>
        <dbReference type="ARBA" id="ARBA00048145"/>
    </source>
</evidence>
<evidence type="ECO:0000256" key="23">
    <source>
        <dbReference type="ARBA" id="ARBA00048840"/>
    </source>
</evidence>
<dbReference type="AlphaFoldDB" id="A0A8X7XHA5"/>
<dbReference type="GO" id="GO:0046872">
    <property type="term" value="F:metal ion binding"/>
    <property type="evidence" value="ECO:0007669"/>
    <property type="project" value="UniProtKB-KW"/>
</dbReference>
<evidence type="ECO:0000256" key="11">
    <source>
        <dbReference type="ARBA" id="ARBA00047723"/>
    </source>
</evidence>
<keyword evidence="6" id="KW-0862">Zinc</keyword>
<dbReference type="GO" id="GO:0004046">
    <property type="term" value="F:aminoacylase activity"/>
    <property type="evidence" value="ECO:0007669"/>
    <property type="project" value="UniProtKB-EC"/>
</dbReference>
<comment type="catalytic activity">
    <reaction evidence="17">
        <text>N-(5Z,8Z,11Z,14Z)-eicosatetraenoyl-glycine + H2O = (5Z,8Z,11Z,14Z)-eicosatetraenoate + glycine</text>
        <dbReference type="Rhea" id="RHEA:64108"/>
        <dbReference type="ChEBI" id="CHEBI:15377"/>
        <dbReference type="ChEBI" id="CHEBI:32395"/>
        <dbReference type="ChEBI" id="CHEBI:57305"/>
        <dbReference type="ChEBI" id="CHEBI:59002"/>
    </reaction>
    <physiologicalReaction direction="left-to-right" evidence="17">
        <dbReference type="Rhea" id="RHEA:64109"/>
    </physiologicalReaction>
    <physiologicalReaction direction="right-to-left" evidence="17">
        <dbReference type="Rhea" id="RHEA:64110"/>
    </physiologicalReaction>
</comment>
<keyword evidence="28" id="KW-1185">Reference proteome</keyword>
<dbReference type="EMBL" id="JAATIS010000485">
    <property type="protein sequence ID" value="KAG2468188.1"/>
    <property type="molecule type" value="Genomic_DNA"/>
</dbReference>
<evidence type="ECO:0000256" key="3">
    <source>
        <dbReference type="ARBA" id="ARBA00022670"/>
    </source>
</evidence>
<evidence type="ECO:0000256" key="13">
    <source>
        <dbReference type="ARBA" id="ARBA00047874"/>
    </source>
</evidence>
<comment type="catalytic activity">
    <reaction evidence="10">
        <text>N-(4Z,7Z,10Z,13Z,16Z,19Z-docosahexaenoyl)-L-phenylalanine + H2O = (4Z,7Z,10Z,13Z,16Z,19Z)-docosahexaenoate + L-phenylalanine</text>
        <dbReference type="Rhea" id="RHEA:64132"/>
        <dbReference type="ChEBI" id="CHEBI:15377"/>
        <dbReference type="ChEBI" id="CHEBI:58095"/>
        <dbReference type="ChEBI" id="CHEBI:77016"/>
        <dbReference type="ChEBI" id="CHEBI:149701"/>
    </reaction>
    <physiologicalReaction direction="left-to-right" evidence="10">
        <dbReference type="Rhea" id="RHEA:64133"/>
    </physiologicalReaction>
</comment>
<evidence type="ECO:0000256" key="26">
    <source>
        <dbReference type="ARBA" id="ARBA00049457"/>
    </source>
</evidence>
<dbReference type="Proteomes" id="UP000886611">
    <property type="component" value="Unassembled WGS sequence"/>
</dbReference>
<evidence type="ECO:0000256" key="9">
    <source>
        <dbReference type="ARBA" id="ARBA00047450"/>
    </source>
</evidence>
<evidence type="ECO:0000256" key="20">
    <source>
        <dbReference type="ARBA" id="ARBA00048729"/>
    </source>
</evidence>
<feature type="non-terminal residue" evidence="27">
    <location>
        <position position="1"/>
    </location>
</feature>
<comment type="catalytic activity">
    <reaction evidence="23">
        <text>an N-acyl-aromatic L-alpha-amino acid + H2O = an aromatic L-alpha-amino acid + a carboxylate</text>
        <dbReference type="Rhea" id="RHEA:54184"/>
        <dbReference type="ChEBI" id="CHEBI:15377"/>
        <dbReference type="ChEBI" id="CHEBI:29067"/>
        <dbReference type="ChEBI" id="CHEBI:84824"/>
        <dbReference type="ChEBI" id="CHEBI:138093"/>
        <dbReference type="EC" id="3.5.1.114"/>
    </reaction>
    <physiologicalReaction direction="left-to-right" evidence="23">
        <dbReference type="Rhea" id="RHEA:54185"/>
    </physiologicalReaction>
    <physiologicalReaction direction="right-to-left" evidence="23">
        <dbReference type="Rhea" id="RHEA:54186"/>
    </physiologicalReaction>
</comment>
<evidence type="ECO:0000256" key="1">
    <source>
        <dbReference type="ARBA" id="ARBA00004872"/>
    </source>
</evidence>
<evidence type="ECO:0000256" key="4">
    <source>
        <dbReference type="ARBA" id="ARBA00022723"/>
    </source>
</evidence>
<comment type="catalytic activity">
    <reaction evidence="20">
        <text>N-(9Z-octadecenoyl)-L-glutamine + H2O = L-glutamine + (9Z)-octadecenoate</text>
        <dbReference type="Rhea" id="RHEA:51356"/>
        <dbReference type="ChEBI" id="CHEBI:15377"/>
        <dbReference type="ChEBI" id="CHEBI:30823"/>
        <dbReference type="ChEBI" id="CHEBI:58359"/>
        <dbReference type="ChEBI" id="CHEBI:134033"/>
    </reaction>
    <physiologicalReaction direction="left-to-right" evidence="20">
        <dbReference type="Rhea" id="RHEA:51357"/>
    </physiologicalReaction>
</comment>
<keyword evidence="3" id="KW-0645">Protease</keyword>
<comment type="catalytic activity">
    <reaction evidence="24">
        <text>L-phenylalanine + (9Z)-octadecenoate = N-(9Z-octadecenoyl)-L-phenylalanine + H2O</text>
        <dbReference type="Rhea" id="RHEA:51300"/>
        <dbReference type="ChEBI" id="CHEBI:15377"/>
        <dbReference type="ChEBI" id="CHEBI:30823"/>
        <dbReference type="ChEBI" id="CHEBI:58095"/>
        <dbReference type="ChEBI" id="CHEBI:134020"/>
    </reaction>
    <physiologicalReaction direction="left-to-right" evidence="24">
        <dbReference type="Rhea" id="RHEA:51301"/>
    </physiologicalReaction>
    <physiologicalReaction direction="right-to-left" evidence="24">
        <dbReference type="Rhea" id="RHEA:51302"/>
    </physiologicalReaction>
</comment>
<proteinExistence type="inferred from homology"/>
<comment type="catalytic activity">
    <reaction evidence="19">
        <text>N-(9Z-octadecenoyl)-L-serine + H2O = L-serine + (9Z)-octadecenoate</text>
        <dbReference type="Rhea" id="RHEA:51352"/>
        <dbReference type="ChEBI" id="CHEBI:15377"/>
        <dbReference type="ChEBI" id="CHEBI:30823"/>
        <dbReference type="ChEBI" id="CHEBI:33384"/>
        <dbReference type="ChEBI" id="CHEBI:134031"/>
    </reaction>
    <physiologicalReaction direction="left-to-right" evidence="19">
        <dbReference type="Rhea" id="RHEA:51353"/>
    </physiologicalReaction>
</comment>
<dbReference type="PANTHER" id="PTHR45962:SF1">
    <property type="entry name" value="N-FATTY-ACYL-AMINO ACID SYNTHASE_HYDROLASE PM20D1"/>
    <property type="match status" value="1"/>
</dbReference>
<comment type="catalytic activity">
    <reaction evidence="13">
        <text>(5Z,8Z,11Z,14Z)-eicosatetraenoate + L-phenylalanine = N-(5Z,8Z,11Z,14Z-eicosatetraenoyl)-L-phenylalanine + H2O</text>
        <dbReference type="Rhea" id="RHEA:51312"/>
        <dbReference type="ChEBI" id="CHEBI:15377"/>
        <dbReference type="ChEBI" id="CHEBI:32395"/>
        <dbReference type="ChEBI" id="CHEBI:58095"/>
        <dbReference type="ChEBI" id="CHEBI:134022"/>
    </reaction>
    <physiologicalReaction direction="left-to-right" evidence="13">
        <dbReference type="Rhea" id="RHEA:51313"/>
    </physiologicalReaction>
    <physiologicalReaction direction="right-to-left" evidence="13">
        <dbReference type="Rhea" id="RHEA:51314"/>
    </physiologicalReaction>
</comment>
<comment type="catalytic activity">
    <reaction evidence="18">
        <text>an N-acyl-L-amino acid + H2O = an L-alpha-amino acid + a carboxylate</text>
        <dbReference type="Rhea" id="RHEA:15565"/>
        <dbReference type="ChEBI" id="CHEBI:15377"/>
        <dbReference type="ChEBI" id="CHEBI:29067"/>
        <dbReference type="ChEBI" id="CHEBI:59869"/>
        <dbReference type="ChEBI" id="CHEBI:59874"/>
        <dbReference type="EC" id="3.5.1.14"/>
    </reaction>
    <physiologicalReaction direction="left-to-right" evidence="18">
        <dbReference type="Rhea" id="RHEA:15566"/>
    </physiologicalReaction>
    <physiologicalReaction direction="right-to-left" evidence="18">
        <dbReference type="Rhea" id="RHEA:15567"/>
    </physiologicalReaction>
</comment>
<evidence type="ECO:0000256" key="12">
    <source>
        <dbReference type="ARBA" id="ARBA00047866"/>
    </source>
</evidence>
<protein>
    <submittedName>
        <fullName evidence="27">P2012 hydrolase</fullName>
    </submittedName>
</protein>
<evidence type="ECO:0000256" key="6">
    <source>
        <dbReference type="ARBA" id="ARBA00022833"/>
    </source>
</evidence>
<comment type="pathway">
    <text evidence="1">Lipid metabolism; fatty acid metabolism.</text>
</comment>
<evidence type="ECO:0000313" key="28">
    <source>
        <dbReference type="Proteomes" id="UP000886611"/>
    </source>
</evidence>
<dbReference type="GO" id="GO:0043604">
    <property type="term" value="P:amide biosynthetic process"/>
    <property type="evidence" value="ECO:0007669"/>
    <property type="project" value="TreeGrafter"/>
</dbReference>
<evidence type="ECO:0000313" key="27">
    <source>
        <dbReference type="EMBL" id="KAG2468188.1"/>
    </source>
</evidence>